<comment type="caution">
    <text evidence="1">The sequence shown here is derived from an EMBL/GenBank/DDBJ whole genome shotgun (WGS) entry which is preliminary data.</text>
</comment>
<evidence type="ECO:0000313" key="2">
    <source>
        <dbReference type="Proteomes" id="UP000599109"/>
    </source>
</evidence>
<dbReference type="Gene3D" id="3.60.15.10">
    <property type="entry name" value="Ribonuclease Z/Hydroxyacylglutathione hydrolase-like"/>
    <property type="match status" value="1"/>
</dbReference>
<dbReference type="PANTHER" id="PTHR30619:SF1">
    <property type="entry name" value="RECOMBINATION PROTEIN 2"/>
    <property type="match status" value="1"/>
</dbReference>
<evidence type="ECO:0000313" key="1">
    <source>
        <dbReference type="EMBL" id="MBL0391239.1"/>
    </source>
</evidence>
<proteinExistence type="predicted"/>
<organism evidence="1 2">
    <name type="scientific">Ramlibacter monticola</name>
    <dbReference type="NCBI Taxonomy" id="1926872"/>
    <lineage>
        <taxon>Bacteria</taxon>
        <taxon>Pseudomonadati</taxon>
        <taxon>Pseudomonadota</taxon>
        <taxon>Betaproteobacteria</taxon>
        <taxon>Burkholderiales</taxon>
        <taxon>Comamonadaceae</taxon>
        <taxon>Ramlibacter</taxon>
    </lineage>
</organism>
<keyword evidence="2" id="KW-1185">Reference proteome</keyword>
<dbReference type="InterPro" id="IPR052159">
    <property type="entry name" value="Competence_DNA_uptake"/>
</dbReference>
<evidence type="ECO:0008006" key="3">
    <source>
        <dbReference type="Google" id="ProtNLM"/>
    </source>
</evidence>
<name>A0A936YXL6_9BURK</name>
<reference evidence="1 2" key="1">
    <citation type="journal article" date="2017" name="Int. J. Syst. Evol. Microbiol.">
        <title>Ramlibacter monticola sp. nov., isolated from forest soil.</title>
        <authorList>
            <person name="Chaudhary D.K."/>
            <person name="Kim J."/>
        </authorList>
    </citation>
    <scope>NUCLEOTIDE SEQUENCE [LARGE SCALE GENOMIC DNA]</scope>
    <source>
        <strain evidence="1 2">KACC 19175</strain>
    </source>
</reference>
<dbReference type="RefSeq" id="WP_201673883.1">
    <property type="nucleotide sequence ID" value="NZ_JAEQNE010000002.1"/>
</dbReference>
<dbReference type="SUPFAM" id="SSF56281">
    <property type="entry name" value="Metallo-hydrolase/oxidoreductase"/>
    <property type="match status" value="1"/>
</dbReference>
<dbReference type="Proteomes" id="UP000599109">
    <property type="component" value="Unassembled WGS sequence"/>
</dbReference>
<sequence>MNWLPVRDGLLQIFDVEHGACAMLTVNDGAVPRRLMIDCGHNSTTGFNPGGHLAKLGVRHLEQLVVTNLDEDHVSGYPTFAKNGVTIGWQLFNPSVRGTDIADLKSETGMGTGMSALVTGLAGRTTLTPAQCNTLATVLPGVEMQWFWNKYPHFDDENNLSLMLLVKHRGFWFLFPGDMEQTGFKNMLETNEAFRKVVPLVDVLVASHHGRESGIYKPMFEQYGCNPKLTVISDDVKKHETQETTNYYGSKTQGIWFQGPTDSRIRRVLTTRSNGEIRFSFRDGDCFASFERS</sequence>
<dbReference type="PANTHER" id="PTHR30619">
    <property type="entry name" value="DNA INTERNALIZATION/COMPETENCE PROTEIN COMEC/REC2"/>
    <property type="match status" value="1"/>
</dbReference>
<dbReference type="AlphaFoldDB" id="A0A936YXL6"/>
<dbReference type="EMBL" id="JAEQNE010000002">
    <property type="protein sequence ID" value="MBL0391239.1"/>
    <property type="molecule type" value="Genomic_DNA"/>
</dbReference>
<accession>A0A936YXL6</accession>
<dbReference type="InterPro" id="IPR036866">
    <property type="entry name" value="RibonucZ/Hydroxyglut_hydro"/>
</dbReference>
<gene>
    <name evidence="1" type="ORF">JJ685_08825</name>
</gene>
<protein>
    <recommendedName>
        <fullName evidence="3">MBL fold metallo-hydrolase</fullName>
    </recommendedName>
</protein>